<comment type="function">
    <text evidence="10">Catalyzes the reversible formation of acyl-phosphate (acyl-PO(4)) from acyl-[acyl-carrier-protein] (acyl-ACP). This enzyme utilizes acyl-ACP as fatty acyl donor, but not acyl-CoA.</text>
</comment>
<dbReference type="GO" id="GO:0005737">
    <property type="term" value="C:cytoplasm"/>
    <property type="evidence" value="ECO:0007669"/>
    <property type="project" value="UniProtKB-SubCell"/>
</dbReference>
<comment type="catalytic activity">
    <reaction evidence="1 10">
        <text>a fatty acyl-[ACP] + phosphate = an acyl phosphate + holo-[ACP]</text>
        <dbReference type="Rhea" id="RHEA:42292"/>
        <dbReference type="Rhea" id="RHEA-COMP:9685"/>
        <dbReference type="Rhea" id="RHEA-COMP:14125"/>
        <dbReference type="ChEBI" id="CHEBI:43474"/>
        <dbReference type="ChEBI" id="CHEBI:59918"/>
        <dbReference type="ChEBI" id="CHEBI:64479"/>
        <dbReference type="ChEBI" id="CHEBI:138651"/>
        <dbReference type="EC" id="2.3.1.274"/>
    </reaction>
</comment>
<sequence length="324" mass="34648">MGGDEAPKVPVKGAVEAAQKWKIPIVLVGDISLIKSELQEYDIASLPISIRPASQVIGMDEAPAVALRKKKDSSIKVTLEMIKRGEAQAAVSAGSTGAALAASILILKTLKGIDRPAIGTVLPTLNGGNTLVLDVGANVDCKPQHLFQFGVMGHAYAKHVLNKPFPNIGLLSIGEEDSKGNGVTKEAFQLFKKSPMNFSGNIEGHEIFSGHADVVVCDGFIGNVALKITESTVEWFVSSLKKLFESSWRGKAAYLLIAKGLEKIKKQLDYAEYGGAPLLGINGVCIICHGRSNSKAIQNAILLARTFAQNRVNDHIQEDLAFLH</sequence>
<dbReference type="EMBL" id="JACQWF010000442">
    <property type="protein sequence ID" value="MBI4596757.1"/>
    <property type="molecule type" value="Genomic_DNA"/>
</dbReference>
<evidence type="ECO:0000256" key="5">
    <source>
        <dbReference type="ARBA" id="ARBA00023098"/>
    </source>
</evidence>
<dbReference type="GO" id="GO:0043811">
    <property type="term" value="F:phosphate:acyl-[acyl carrier protein] acyltransferase activity"/>
    <property type="evidence" value="ECO:0007669"/>
    <property type="project" value="UniProtKB-UniRule"/>
</dbReference>
<evidence type="ECO:0000256" key="2">
    <source>
        <dbReference type="ARBA" id="ARBA00022490"/>
    </source>
</evidence>
<evidence type="ECO:0000256" key="10">
    <source>
        <dbReference type="HAMAP-Rule" id="MF_00019"/>
    </source>
</evidence>
<comment type="subunit">
    <text evidence="9 10">Homodimer. Probably interacts with PlsY.</text>
</comment>
<evidence type="ECO:0000256" key="4">
    <source>
        <dbReference type="ARBA" id="ARBA00022679"/>
    </source>
</evidence>
<dbReference type="HAMAP" id="MF_00019">
    <property type="entry name" value="PlsX"/>
    <property type="match status" value="1"/>
</dbReference>
<comment type="pathway">
    <text evidence="10">Lipid metabolism; phospholipid metabolism.</text>
</comment>
<dbReference type="PANTHER" id="PTHR30100">
    <property type="entry name" value="FATTY ACID/PHOSPHOLIPID SYNTHESIS PROTEIN PLSX"/>
    <property type="match status" value="1"/>
</dbReference>
<dbReference type="PIRSF" id="PIRSF002465">
    <property type="entry name" value="Phsphlp_syn_PlsX"/>
    <property type="match status" value="1"/>
</dbReference>
<keyword evidence="3 10" id="KW-0444">Lipid biosynthesis</keyword>
<organism evidence="11 12">
    <name type="scientific">Tectimicrobiota bacterium</name>
    <dbReference type="NCBI Taxonomy" id="2528274"/>
    <lineage>
        <taxon>Bacteria</taxon>
        <taxon>Pseudomonadati</taxon>
        <taxon>Nitrospinota/Tectimicrobiota group</taxon>
        <taxon>Candidatus Tectimicrobiota</taxon>
    </lineage>
</organism>
<keyword evidence="7 10" id="KW-1208">Phospholipid metabolism</keyword>
<keyword evidence="6 10" id="KW-0594">Phospholipid biosynthesis</keyword>
<comment type="caution">
    <text evidence="11">The sequence shown here is derived from an EMBL/GenBank/DDBJ whole genome shotgun (WGS) entry which is preliminary data.</text>
</comment>
<evidence type="ECO:0000256" key="9">
    <source>
        <dbReference type="ARBA" id="ARBA00046608"/>
    </source>
</evidence>
<evidence type="ECO:0000256" key="7">
    <source>
        <dbReference type="ARBA" id="ARBA00023264"/>
    </source>
</evidence>
<name>A0A933GNA5_UNCTE</name>
<dbReference type="Proteomes" id="UP000772181">
    <property type="component" value="Unassembled WGS sequence"/>
</dbReference>
<dbReference type="InterPro" id="IPR012281">
    <property type="entry name" value="Phospholipid_synth_PlsX-like"/>
</dbReference>
<dbReference type="PANTHER" id="PTHR30100:SF1">
    <property type="entry name" value="PHOSPHATE ACYLTRANSFERASE"/>
    <property type="match status" value="1"/>
</dbReference>
<comment type="similarity">
    <text evidence="10">Belongs to the PlsX family.</text>
</comment>
<dbReference type="Gene3D" id="3.40.718.10">
    <property type="entry name" value="Isopropylmalate Dehydrogenase"/>
    <property type="match status" value="1"/>
</dbReference>
<keyword evidence="2 10" id="KW-0963">Cytoplasm</keyword>
<protein>
    <recommendedName>
        <fullName evidence="8 10">Phosphate acyltransferase</fullName>
        <ecNumber evidence="8 10">2.3.1.274</ecNumber>
    </recommendedName>
    <alternativeName>
        <fullName evidence="10">Acyl-ACP phosphotransacylase</fullName>
    </alternativeName>
    <alternativeName>
        <fullName evidence="10">Acyl-[acyl-carrier-protein]--phosphate acyltransferase</fullName>
    </alternativeName>
    <alternativeName>
        <fullName evidence="10">Phosphate-acyl-ACP acyltransferase</fullName>
    </alternativeName>
</protein>
<dbReference type="NCBIfam" id="TIGR00182">
    <property type="entry name" value="plsX"/>
    <property type="match status" value="1"/>
</dbReference>
<evidence type="ECO:0000313" key="11">
    <source>
        <dbReference type="EMBL" id="MBI4596757.1"/>
    </source>
</evidence>
<dbReference type="AlphaFoldDB" id="A0A933GNA5"/>
<evidence type="ECO:0000256" key="6">
    <source>
        <dbReference type="ARBA" id="ARBA00023209"/>
    </source>
</evidence>
<keyword evidence="11" id="KW-0012">Acyltransferase</keyword>
<dbReference type="SUPFAM" id="SSF53659">
    <property type="entry name" value="Isocitrate/Isopropylmalate dehydrogenase-like"/>
    <property type="match status" value="1"/>
</dbReference>
<evidence type="ECO:0000256" key="8">
    <source>
        <dbReference type="ARBA" id="ARBA00024069"/>
    </source>
</evidence>
<dbReference type="GO" id="GO:0008654">
    <property type="term" value="P:phospholipid biosynthetic process"/>
    <property type="evidence" value="ECO:0007669"/>
    <property type="project" value="UniProtKB-KW"/>
</dbReference>
<evidence type="ECO:0000256" key="1">
    <source>
        <dbReference type="ARBA" id="ARBA00001232"/>
    </source>
</evidence>
<comment type="subcellular location">
    <subcellularLocation>
        <location evidence="10">Cytoplasm</location>
    </subcellularLocation>
    <text evidence="10">Associated with the membrane possibly through PlsY.</text>
</comment>
<gene>
    <name evidence="10 11" type="primary">plsX</name>
    <name evidence="11" type="ORF">HY730_10365</name>
</gene>
<dbReference type="EC" id="2.3.1.274" evidence="8 10"/>
<dbReference type="InterPro" id="IPR003664">
    <property type="entry name" value="FA_synthesis"/>
</dbReference>
<reference evidence="11" key="1">
    <citation type="submission" date="2020-07" db="EMBL/GenBank/DDBJ databases">
        <title>Huge and variable diversity of episymbiotic CPR bacteria and DPANN archaea in groundwater ecosystems.</title>
        <authorList>
            <person name="He C.Y."/>
            <person name="Keren R."/>
            <person name="Whittaker M."/>
            <person name="Farag I.F."/>
            <person name="Doudna J."/>
            <person name="Cate J.H.D."/>
            <person name="Banfield J.F."/>
        </authorList>
    </citation>
    <scope>NUCLEOTIDE SEQUENCE</scope>
    <source>
        <strain evidence="11">NC_groundwater_1482_Ag_S-0.65um_47_24</strain>
    </source>
</reference>
<evidence type="ECO:0000313" key="12">
    <source>
        <dbReference type="Proteomes" id="UP000772181"/>
    </source>
</evidence>
<accession>A0A933GNA5</accession>
<keyword evidence="5 10" id="KW-0443">Lipid metabolism</keyword>
<evidence type="ECO:0000256" key="3">
    <source>
        <dbReference type="ARBA" id="ARBA00022516"/>
    </source>
</evidence>
<keyword evidence="4 10" id="KW-0808">Transferase</keyword>
<dbReference type="GO" id="GO:0006633">
    <property type="term" value="P:fatty acid biosynthetic process"/>
    <property type="evidence" value="ECO:0007669"/>
    <property type="project" value="UniProtKB-UniRule"/>
</dbReference>
<dbReference type="Pfam" id="PF02504">
    <property type="entry name" value="FA_synthesis"/>
    <property type="match status" value="1"/>
</dbReference>
<proteinExistence type="inferred from homology"/>